<comment type="similarity">
    <text evidence="1">Belongs to the CutC family.</text>
</comment>
<dbReference type="SUPFAM" id="SSF110395">
    <property type="entry name" value="CutC-like"/>
    <property type="match status" value="1"/>
</dbReference>
<dbReference type="InterPro" id="IPR005627">
    <property type="entry name" value="CutC-like"/>
</dbReference>
<keyword evidence="3" id="KW-0732">Signal</keyword>
<organism evidence="4 5">
    <name type="scientific">Engystomops pustulosus</name>
    <name type="common">Tungara frog</name>
    <name type="synonym">Physalaemus pustulosus</name>
    <dbReference type="NCBI Taxonomy" id="76066"/>
    <lineage>
        <taxon>Eukaryota</taxon>
        <taxon>Metazoa</taxon>
        <taxon>Chordata</taxon>
        <taxon>Craniata</taxon>
        <taxon>Vertebrata</taxon>
        <taxon>Euteleostomi</taxon>
        <taxon>Amphibia</taxon>
        <taxon>Batrachia</taxon>
        <taxon>Anura</taxon>
        <taxon>Neobatrachia</taxon>
        <taxon>Hyloidea</taxon>
        <taxon>Leptodactylidae</taxon>
        <taxon>Leiuperinae</taxon>
        <taxon>Engystomops</taxon>
    </lineage>
</organism>
<sequence>MLGCYWLPLLYSLFLLAGKGCQFTQSITEIADLPHIARRNYNPQHFPPTHNTDLIKRLVEQAKGRIIVMPGGGITERNLHRILEGAGVQEFHCSARSTKESLMKYRNNSVTMGAALTTSEYSIKVADVTKVRTLNAMAKNFL</sequence>
<dbReference type="EMBL" id="WNYA01000137">
    <property type="protein sequence ID" value="KAG8549736.1"/>
    <property type="molecule type" value="Genomic_DNA"/>
</dbReference>
<evidence type="ECO:0000313" key="5">
    <source>
        <dbReference type="Proteomes" id="UP000824782"/>
    </source>
</evidence>
<dbReference type="Proteomes" id="UP000824782">
    <property type="component" value="Unassembled WGS sequence"/>
</dbReference>
<dbReference type="GO" id="GO:0005507">
    <property type="term" value="F:copper ion binding"/>
    <property type="evidence" value="ECO:0007669"/>
    <property type="project" value="TreeGrafter"/>
</dbReference>
<accession>A0AAV6ZKB6</accession>
<dbReference type="AlphaFoldDB" id="A0AAV6ZKB6"/>
<name>A0AAV6ZKB6_ENGPU</name>
<dbReference type="Pfam" id="PF03932">
    <property type="entry name" value="CutC"/>
    <property type="match status" value="1"/>
</dbReference>
<keyword evidence="5" id="KW-1185">Reference proteome</keyword>
<dbReference type="InterPro" id="IPR036822">
    <property type="entry name" value="CutC-like_dom_sf"/>
</dbReference>
<evidence type="ECO:0000256" key="2">
    <source>
        <dbReference type="ARBA" id="ARBA00019014"/>
    </source>
</evidence>
<dbReference type="PANTHER" id="PTHR12598:SF0">
    <property type="entry name" value="COPPER HOMEOSTASIS PROTEIN CUTC HOMOLOG"/>
    <property type="match status" value="1"/>
</dbReference>
<dbReference type="Gene3D" id="3.20.20.380">
    <property type="entry name" value="Copper homeostasis (CutC) domain"/>
    <property type="match status" value="1"/>
</dbReference>
<protein>
    <recommendedName>
        <fullName evidence="2">Copper homeostasis protein cutC homolog</fullName>
    </recommendedName>
</protein>
<gene>
    <name evidence="4" type="ORF">GDO81_019821</name>
</gene>
<evidence type="ECO:0000313" key="4">
    <source>
        <dbReference type="EMBL" id="KAG8549736.1"/>
    </source>
</evidence>
<feature type="signal peptide" evidence="3">
    <location>
        <begin position="1"/>
        <end position="21"/>
    </location>
</feature>
<evidence type="ECO:0000256" key="1">
    <source>
        <dbReference type="ARBA" id="ARBA00007768"/>
    </source>
</evidence>
<reference evidence="4" key="1">
    <citation type="thesis" date="2020" institute="ProQuest LLC" country="789 East Eisenhower Parkway, Ann Arbor, MI, USA">
        <title>Comparative Genomics and Chromosome Evolution.</title>
        <authorList>
            <person name="Mudd A.B."/>
        </authorList>
    </citation>
    <scope>NUCLEOTIDE SEQUENCE</scope>
    <source>
        <strain evidence="4">237g6f4</strain>
        <tissue evidence="4">Blood</tissue>
    </source>
</reference>
<feature type="chain" id="PRO_5043372537" description="Copper homeostasis protein cutC homolog" evidence="3">
    <location>
        <begin position="22"/>
        <end position="142"/>
    </location>
</feature>
<proteinExistence type="inferred from homology"/>
<evidence type="ECO:0000256" key="3">
    <source>
        <dbReference type="SAM" id="SignalP"/>
    </source>
</evidence>
<dbReference type="PANTHER" id="PTHR12598">
    <property type="entry name" value="COPPER HOMEOSTASIS PROTEIN CUTC"/>
    <property type="match status" value="1"/>
</dbReference>
<comment type="caution">
    <text evidence="4">The sequence shown here is derived from an EMBL/GenBank/DDBJ whole genome shotgun (WGS) entry which is preliminary data.</text>
</comment>